<dbReference type="RefSeq" id="XP_030746148.1">
    <property type="nucleotide sequence ID" value="XM_030890288.1"/>
</dbReference>
<dbReference type="Proteomes" id="UP000504635">
    <property type="component" value="Unplaced"/>
</dbReference>
<reference evidence="5" key="1">
    <citation type="submission" date="2025-08" db="UniProtKB">
        <authorList>
            <consortium name="RefSeq"/>
        </authorList>
    </citation>
    <scope>IDENTIFICATION</scope>
    <source>
        <tissue evidence="5">Gonads</tissue>
    </source>
</reference>
<proteinExistence type="predicted"/>
<evidence type="ECO:0000313" key="4">
    <source>
        <dbReference type="Proteomes" id="UP000504635"/>
    </source>
</evidence>
<feature type="region of interest" description="Disordered" evidence="1">
    <location>
        <begin position="413"/>
        <end position="436"/>
    </location>
</feature>
<dbReference type="GeneID" id="115874978"/>
<sequence length="453" mass="52405">MRSVILLLCILIKFVYMKEWIDPHDMNTNAKEKYIKPRQSDLKRSSSYTSGTYPSQTDPAVYISSLRRIVSLTLNAASFNKRDPKLYIGSINFKIDPDDLDFLTMFSKDEVTLDKLRRLDAILTESFQRSYFQDTWDIFEQYQFNSIYSAITNVNIWLFIGALYMLYVIYQLCRNGFSVGYIIKYLIVVLLVYDFVLRYNSLVEEAEEHNAKLSYSSQCDSTKMSWKEYTAFLFSSRNCERKTVTPLDAFLHQTKNLIIVPLTALGTGFGAFGKEMFVKLPWGLNLILWPLMLVFVIIIFIFLMAFCTGSYIEFNIFHLLKLKFGSTNSSRHENTLTGPTVERLISGLSHRPLIQQVSTAEDSNEPKRRKAEKKVGSINEPSTSSRKNKCLNQNKNKTKVELSDVRIREEITVSTETSDVQVETSKKNDQTQKRKNKIEIETIDDNEVLKKNN</sequence>
<gene>
    <name evidence="5" type="primary">LOC115874978</name>
</gene>
<feature type="region of interest" description="Disordered" evidence="1">
    <location>
        <begin position="356"/>
        <end position="395"/>
    </location>
</feature>
<feature type="compositionally biased region" description="Polar residues" evidence="1">
    <location>
        <begin position="413"/>
        <end position="423"/>
    </location>
</feature>
<evidence type="ECO:0000313" key="5">
    <source>
        <dbReference type="RefSeq" id="XP_030746148.1"/>
    </source>
</evidence>
<feature type="transmembrane region" description="Helical" evidence="2">
    <location>
        <begin position="182"/>
        <end position="199"/>
    </location>
</feature>
<dbReference type="OrthoDB" id="6763876at2759"/>
<keyword evidence="4" id="KW-1185">Reference proteome</keyword>
<feature type="transmembrane region" description="Helical" evidence="2">
    <location>
        <begin position="286"/>
        <end position="312"/>
    </location>
</feature>
<evidence type="ECO:0000256" key="3">
    <source>
        <dbReference type="SAM" id="SignalP"/>
    </source>
</evidence>
<organism evidence="4 5">
    <name type="scientific">Sitophilus oryzae</name>
    <name type="common">Rice weevil</name>
    <name type="synonym">Curculio oryzae</name>
    <dbReference type="NCBI Taxonomy" id="7048"/>
    <lineage>
        <taxon>Eukaryota</taxon>
        <taxon>Metazoa</taxon>
        <taxon>Ecdysozoa</taxon>
        <taxon>Arthropoda</taxon>
        <taxon>Hexapoda</taxon>
        <taxon>Insecta</taxon>
        <taxon>Pterygota</taxon>
        <taxon>Neoptera</taxon>
        <taxon>Endopterygota</taxon>
        <taxon>Coleoptera</taxon>
        <taxon>Polyphaga</taxon>
        <taxon>Cucujiformia</taxon>
        <taxon>Curculionidae</taxon>
        <taxon>Dryophthorinae</taxon>
        <taxon>Sitophilus</taxon>
    </lineage>
</organism>
<feature type="transmembrane region" description="Helical" evidence="2">
    <location>
        <begin position="147"/>
        <end position="170"/>
    </location>
</feature>
<feature type="chain" id="PRO_5026683261" evidence="3">
    <location>
        <begin position="18"/>
        <end position="453"/>
    </location>
</feature>
<keyword evidence="2" id="KW-1133">Transmembrane helix</keyword>
<keyword evidence="2" id="KW-0812">Transmembrane</keyword>
<evidence type="ECO:0000256" key="1">
    <source>
        <dbReference type="SAM" id="MobiDB-lite"/>
    </source>
</evidence>
<accession>A0A6J2X4Q4</accession>
<feature type="compositionally biased region" description="Basic and acidic residues" evidence="1">
    <location>
        <begin position="424"/>
        <end position="436"/>
    </location>
</feature>
<protein>
    <submittedName>
        <fullName evidence="5">Uncharacterized protein LOC115874978</fullName>
    </submittedName>
</protein>
<feature type="compositionally biased region" description="Polar residues" evidence="1">
    <location>
        <begin position="379"/>
        <end position="395"/>
    </location>
</feature>
<feature type="compositionally biased region" description="Basic and acidic residues" evidence="1">
    <location>
        <begin position="32"/>
        <end position="44"/>
    </location>
</feature>
<dbReference type="InParanoid" id="A0A6J2X4Q4"/>
<feature type="region of interest" description="Disordered" evidence="1">
    <location>
        <begin position="32"/>
        <end position="53"/>
    </location>
</feature>
<dbReference type="AlphaFoldDB" id="A0A6J2X4Q4"/>
<dbReference type="KEGG" id="soy:115874978"/>
<keyword evidence="3" id="KW-0732">Signal</keyword>
<keyword evidence="2" id="KW-0472">Membrane</keyword>
<evidence type="ECO:0000256" key="2">
    <source>
        <dbReference type="SAM" id="Phobius"/>
    </source>
</evidence>
<feature type="signal peptide" evidence="3">
    <location>
        <begin position="1"/>
        <end position="17"/>
    </location>
</feature>
<name>A0A6J2X4Q4_SITOR</name>